<dbReference type="EMBL" id="CP063169">
    <property type="protein sequence ID" value="QOR71635.1"/>
    <property type="molecule type" value="Genomic_DNA"/>
</dbReference>
<dbReference type="KEGG" id="halt:IM660_04935"/>
<name>A0A7M1SVS6_9MICO</name>
<dbReference type="PROSITE" id="PS51318">
    <property type="entry name" value="TAT"/>
    <property type="match status" value="1"/>
</dbReference>
<organism evidence="2 3">
    <name type="scientific">Ruania alkalisoli</name>
    <dbReference type="NCBI Taxonomy" id="2779775"/>
    <lineage>
        <taxon>Bacteria</taxon>
        <taxon>Bacillati</taxon>
        <taxon>Actinomycetota</taxon>
        <taxon>Actinomycetes</taxon>
        <taxon>Micrococcales</taxon>
        <taxon>Ruaniaceae</taxon>
        <taxon>Ruania</taxon>
    </lineage>
</organism>
<evidence type="ECO:0000256" key="1">
    <source>
        <dbReference type="SAM" id="MobiDB-lite"/>
    </source>
</evidence>
<dbReference type="AlphaFoldDB" id="A0A7M1SVS6"/>
<dbReference type="RefSeq" id="WP_193498291.1">
    <property type="nucleotide sequence ID" value="NZ_CP063169.1"/>
</dbReference>
<reference evidence="2 3" key="1">
    <citation type="submission" date="2020-10" db="EMBL/GenBank/DDBJ databases">
        <title>Haloactinobacterium sp. RN3S43, a bacterium isolated from saline soil.</title>
        <authorList>
            <person name="Sun J.-Q."/>
        </authorList>
    </citation>
    <scope>NUCLEOTIDE SEQUENCE [LARGE SCALE GENOMIC DNA]</scope>
    <source>
        <strain evidence="2 3">RN3S43</strain>
    </source>
</reference>
<keyword evidence="3" id="KW-1185">Reference proteome</keyword>
<feature type="region of interest" description="Disordered" evidence="1">
    <location>
        <begin position="511"/>
        <end position="531"/>
    </location>
</feature>
<accession>A0A7M1SVS6</accession>
<dbReference type="Gene3D" id="2.160.20.10">
    <property type="entry name" value="Single-stranded right-handed beta-helix, Pectin lyase-like"/>
    <property type="match status" value="1"/>
</dbReference>
<evidence type="ECO:0000313" key="3">
    <source>
        <dbReference type="Proteomes" id="UP000593758"/>
    </source>
</evidence>
<gene>
    <name evidence="2" type="ORF">IM660_04935</name>
</gene>
<dbReference type="InterPro" id="IPR011050">
    <property type="entry name" value="Pectin_lyase_fold/virulence"/>
</dbReference>
<proteinExistence type="predicted"/>
<dbReference type="Proteomes" id="UP000593758">
    <property type="component" value="Chromosome"/>
</dbReference>
<dbReference type="InterPro" id="IPR006311">
    <property type="entry name" value="TAT_signal"/>
</dbReference>
<dbReference type="SUPFAM" id="SSF51126">
    <property type="entry name" value="Pectin lyase-like"/>
    <property type="match status" value="1"/>
</dbReference>
<dbReference type="InterPro" id="IPR012334">
    <property type="entry name" value="Pectin_lyas_fold"/>
</dbReference>
<evidence type="ECO:0000313" key="2">
    <source>
        <dbReference type="EMBL" id="QOR71635.1"/>
    </source>
</evidence>
<protein>
    <submittedName>
        <fullName evidence="2">Right-handed parallel beta-helix repeat-containing protein</fullName>
    </submittedName>
</protein>
<sequence>MTEGMQRRHFLGMTGAVGAGLALGPAGAAAAVDGPGARHSIRPPLRMSNPYTDDYTGSWTSLDTGDVLGSHDLSGITWSNVTGENVQQLYDFQSSQTVSNQYLRLTWNATSANKTGTCLWRFKDVDQVTIENVYVENLDPDYITSHVIRVEGADEVIIRNCYFAGPVDRQHIFLEGVANILIENVEIVGLELPGTNGPRAGGGIMINNGATSGSDDGVDTPYAREPVQQTIQHCYIHNSWDDDGNERNQDGILIHSPADGYIFNNVIENWFRNEPSGGPQAHGMDSSIDIGFRRDEPQFQDKNVRVERNILRNTTFFKTPVGTIGPNRILLANNLIINAKLDDYHGGGSSTSHYVHNTMLWDIDLAPISLQSLAQRGATGYCFKLGSFSGPTVLENCVVYTEDSSPDIVYANSSGSAGKWAGWSADHNAYGTSTSSTKWLNSTVDSTVCSTFSSWQSTTGNDANSVTAAPDPNWFEDYLGGDYRLSGSSLWSGVADTSFVNHADPHLRVDRDFNGESRTTSNVRPGAFNYS</sequence>